<gene>
    <name evidence="10" type="ORF">UV66_C0004G0011</name>
</gene>
<evidence type="ECO:0000256" key="6">
    <source>
        <dbReference type="ARBA" id="ARBA00023125"/>
    </source>
</evidence>
<dbReference type="InterPro" id="IPR027417">
    <property type="entry name" value="P-loop_NTPase"/>
</dbReference>
<evidence type="ECO:0000313" key="10">
    <source>
        <dbReference type="EMBL" id="KKS90369.1"/>
    </source>
</evidence>
<dbReference type="PROSITE" id="PS51192">
    <property type="entry name" value="HELICASE_ATP_BIND_1"/>
    <property type="match status" value="1"/>
</dbReference>
<dbReference type="GO" id="GO:0006281">
    <property type="term" value="P:DNA repair"/>
    <property type="evidence" value="ECO:0007669"/>
    <property type="project" value="UniProtKB-KW"/>
</dbReference>
<dbReference type="InterPro" id="IPR047112">
    <property type="entry name" value="RecG/Mfd"/>
</dbReference>
<dbReference type="NCBIfam" id="NF008168">
    <property type="entry name" value="PRK10917.2-2"/>
    <property type="match status" value="1"/>
</dbReference>
<dbReference type="CDD" id="cd04488">
    <property type="entry name" value="RecG_wedge_OBF"/>
    <property type="match status" value="1"/>
</dbReference>
<dbReference type="PANTHER" id="PTHR47964:SF1">
    <property type="entry name" value="ATP-DEPENDENT DNA HELICASE HOMOLOG RECG, CHLOROPLASTIC"/>
    <property type="match status" value="1"/>
</dbReference>
<evidence type="ECO:0000256" key="1">
    <source>
        <dbReference type="ARBA" id="ARBA00022741"/>
    </source>
</evidence>
<evidence type="ECO:0000256" key="3">
    <source>
        <dbReference type="ARBA" id="ARBA00022801"/>
    </source>
</evidence>
<comment type="caution">
    <text evidence="10">The sequence shown here is derived from an EMBL/GenBank/DDBJ whole genome shotgun (WGS) entry which is preliminary data.</text>
</comment>
<dbReference type="PANTHER" id="PTHR47964">
    <property type="entry name" value="ATP-DEPENDENT DNA HELICASE HOMOLOG RECG, CHLOROPLASTIC"/>
    <property type="match status" value="1"/>
</dbReference>
<keyword evidence="1" id="KW-0547">Nucleotide-binding</keyword>
<dbReference type="SMART" id="SM00490">
    <property type="entry name" value="HELICc"/>
    <property type="match status" value="1"/>
</dbReference>
<feature type="domain" description="Helicase C-terminal" evidence="9">
    <location>
        <begin position="445"/>
        <end position="612"/>
    </location>
</feature>
<dbReference type="GO" id="GO:0016787">
    <property type="term" value="F:hydrolase activity"/>
    <property type="evidence" value="ECO:0007669"/>
    <property type="project" value="UniProtKB-KW"/>
</dbReference>
<reference evidence="10 11" key="1">
    <citation type="journal article" date="2015" name="Nature">
        <title>rRNA introns, odd ribosomes, and small enigmatic genomes across a large radiation of phyla.</title>
        <authorList>
            <person name="Brown C.T."/>
            <person name="Hug L.A."/>
            <person name="Thomas B.C."/>
            <person name="Sharon I."/>
            <person name="Castelle C.J."/>
            <person name="Singh A."/>
            <person name="Wilkins M.J."/>
            <person name="Williams K.H."/>
            <person name="Banfield J.F."/>
        </authorList>
    </citation>
    <scope>NUCLEOTIDE SEQUENCE [LARGE SCALE GENOMIC DNA]</scope>
</reference>
<evidence type="ECO:0000259" key="9">
    <source>
        <dbReference type="PROSITE" id="PS51194"/>
    </source>
</evidence>
<evidence type="ECO:0000313" key="11">
    <source>
        <dbReference type="Proteomes" id="UP000034669"/>
    </source>
</evidence>
<dbReference type="SUPFAM" id="SSF52540">
    <property type="entry name" value="P-loop containing nucleoside triphosphate hydrolases"/>
    <property type="match status" value="2"/>
</dbReference>
<dbReference type="Pfam" id="PF00270">
    <property type="entry name" value="DEAD"/>
    <property type="match status" value="1"/>
</dbReference>
<dbReference type="GO" id="GO:0003677">
    <property type="term" value="F:DNA binding"/>
    <property type="evidence" value="ECO:0007669"/>
    <property type="project" value="UniProtKB-KW"/>
</dbReference>
<dbReference type="InterPro" id="IPR014001">
    <property type="entry name" value="Helicase_ATP-bd"/>
</dbReference>
<dbReference type="SMART" id="SM00487">
    <property type="entry name" value="DEXDc"/>
    <property type="match status" value="1"/>
</dbReference>
<dbReference type="EMBL" id="LCFI01000004">
    <property type="protein sequence ID" value="KKS90369.1"/>
    <property type="molecule type" value="Genomic_DNA"/>
</dbReference>
<dbReference type="Proteomes" id="UP000034669">
    <property type="component" value="Unassembled WGS sequence"/>
</dbReference>
<name>A0A0G1CXV8_9BACT</name>
<dbReference type="InterPro" id="IPR012340">
    <property type="entry name" value="NA-bd_OB-fold"/>
</dbReference>
<dbReference type="InterPro" id="IPR033454">
    <property type="entry name" value="RecG_wedge"/>
</dbReference>
<accession>A0A0G1CXV8</accession>
<sequence length="671" mass="75116">MEIDRPVRYLKSVGPLMASRLEKLNIRTIKDLLYHLPFRYDDFTVKTRVSDVRVGETVTISGFIKEIKNVFTKHGKRIQEGIVQDDSGQISLIWFNQMYLTKILHAGIEISLSGKVDFFGQKKALISPEYEIISPENKETLHTGRLVPVYPETKGISSKWIRKRINDILSDALFTIEEALPDSFLKAHDLMPIAQAIKEIHFPTSQTQASLARRRLAFEELLAIQLSVLERKRSWSNKESASALKIDRDDLTQFIQNLPFSLTSSQITATKEILDDMTKKSPMNRLLEGDTGSGKTVVAAIAAYENYKNKLKAIFMAPTEILANQHAATLKALLSSHGVRIGLLTASHKPTEGDYDVLVGTQALLFRDQMENVALLVIDEQHRFGVSQRALLTKGKLSPHILTMTATPIPRTVALTFFGDLDLSIIDQMPIGRKLVKTYIVPPEKRSDAFVWVKNEILTKNTQAFIIYPLIEESETLSDVRAATKEYAQLSESFFKDVATGLLHGQMKSKEKSDTLEHFSQGEIKVLVATPVVEVGIDVPNATIMVIEGAERFGLAQLHQLRGRVGRSDKTSSCLILTQTENELVLKRLSSLRNIYSGAALAEIDLKLRGPGEIYGLRQHGFPELKAADLNDQQLMLETKEAAKDLIDGLDQLPALRKSLESYKIDEVSPN</sequence>
<dbReference type="PROSITE" id="PS51194">
    <property type="entry name" value="HELICASE_CTER"/>
    <property type="match status" value="1"/>
</dbReference>
<keyword evidence="2" id="KW-0227">DNA damage</keyword>
<dbReference type="InterPro" id="IPR011545">
    <property type="entry name" value="DEAD/DEAH_box_helicase_dom"/>
</dbReference>
<protein>
    <submittedName>
        <fullName evidence="10">ATP-dependent DNA helicase RecG</fullName>
    </submittedName>
</protein>
<organism evidence="10 11">
    <name type="scientific">Candidatus Woesebacteria bacterium GW2011_GWA1_43_12</name>
    <dbReference type="NCBI Taxonomy" id="1618557"/>
    <lineage>
        <taxon>Bacteria</taxon>
        <taxon>Candidatus Woeseibacteriota</taxon>
    </lineage>
</organism>
<keyword evidence="3" id="KW-0378">Hydrolase</keyword>
<dbReference type="Pfam" id="PF00271">
    <property type="entry name" value="Helicase_C"/>
    <property type="match status" value="1"/>
</dbReference>
<dbReference type="NCBIfam" id="NF008165">
    <property type="entry name" value="PRK10917.1-3"/>
    <property type="match status" value="1"/>
</dbReference>
<evidence type="ECO:0000256" key="5">
    <source>
        <dbReference type="ARBA" id="ARBA00022840"/>
    </source>
</evidence>
<evidence type="ECO:0000259" key="8">
    <source>
        <dbReference type="PROSITE" id="PS51192"/>
    </source>
</evidence>
<keyword evidence="5" id="KW-0067">ATP-binding</keyword>
<proteinExistence type="predicted"/>
<dbReference type="PATRIC" id="fig|1618557.3.peg.685"/>
<dbReference type="SUPFAM" id="SSF50249">
    <property type="entry name" value="Nucleic acid-binding proteins"/>
    <property type="match status" value="1"/>
</dbReference>
<evidence type="ECO:0000256" key="4">
    <source>
        <dbReference type="ARBA" id="ARBA00022806"/>
    </source>
</evidence>
<dbReference type="AlphaFoldDB" id="A0A0G1CXV8"/>
<keyword evidence="7" id="KW-0234">DNA repair</keyword>
<keyword evidence="6" id="KW-0238">DNA-binding</keyword>
<dbReference type="Gene3D" id="2.40.50.140">
    <property type="entry name" value="Nucleic acid-binding proteins"/>
    <property type="match status" value="1"/>
</dbReference>
<dbReference type="GO" id="GO:0003678">
    <property type="term" value="F:DNA helicase activity"/>
    <property type="evidence" value="ECO:0007669"/>
    <property type="project" value="TreeGrafter"/>
</dbReference>
<feature type="domain" description="Helicase ATP-binding" evidence="8">
    <location>
        <begin position="276"/>
        <end position="426"/>
    </location>
</feature>
<evidence type="ECO:0000256" key="7">
    <source>
        <dbReference type="ARBA" id="ARBA00023204"/>
    </source>
</evidence>
<keyword evidence="4 10" id="KW-0347">Helicase</keyword>
<dbReference type="InterPro" id="IPR001650">
    <property type="entry name" value="Helicase_C-like"/>
</dbReference>
<dbReference type="Pfam" id="PF17191">
    <property type="entry name" value="RecG_wedge"/>
    <property type="match status" value="1"/>
</dbReference>
<dbReference type="Gene3D" id="3.40.50.300">
    <property type="entry name" value="P-loop containing nucleotide triphosphate hydrolases"/>
    <property type="match status" value="2"/>
</dbReference>
<evidence type="ECO:0000256" key="2">
    <source>
        <dbReference type="ARBA" id="ARBA00022763"/>
    </source>
</evidence>
<dbReference type="GO" id="GO:0005524">
    <property type="term" value="F:ATP binding"/>
    <property type="evidence" value="ECO:0007669"/>
    <property type="project" value="UniProtKB-KW"/>
</dbReference>